<reference evidence="1" key="1">
    <citation type="submission" date="2022-02" db="EMBL/GenBank/DDBJ databases">
        <title>Towards deciphering the DNA virus diversity associated with rodent species in the families Cricetidae and Heteromyidae.</title>
        <authorList>
            <person name="Lund M."/>
            <person name="Larsen B.B."/>
            <person name="Gryseels S."/>
            <person name="Kraberger S."/>
            <person name="Rowsey D.M."/>
            <person name="Steger L."/>
            <person name="Yule K.M."/>
            <person name="Upham N.S."/>
            <person name="Worobey M."/>
            <person name="Van Doorslaer K."/>
            <person name="Varsani A."/>
        </authorList>
    </citation>
    <scope>NUCLEOTIDE SEQUENCE</scope>
    <source>
        <strain evidence="1">NeonRodF8_52</strain>
    </source>
</reference>
<accession>A0A976R8R9</accession>
<name>A0A976R8R9_9VIRU</name>
<proteinExistence type="predicted"/>
<sequence length="96" mass="10884">MSKLKTYVVFNEETQFFTVVRARSRMDAVRSARPAASDSVSRYSGSGDYSLTAMSYPNFGLWLWQSSEGRLCWSKTPEQAMKLLECDSDSLVKIEP</sequence>
<protein>
    <submittedName>
        <fullName evidence="1">Uncharacterized protein</fullName>
    </submittedName>
</protein>
<organism evidence="1">
    <name type="scientific">Peromfec virus RodF8_52</name>
    <dbReference type="NCBI Taxonomy" id="2929381"/>
    <lineage>
        <taxon>Viruses</taxon>
        <taxon>Monodnaviria</taxon>
        <taxon>Sangervirae</taxon>
        <taxon>Phixviricota</taxon>
        <taxon>Malgrandaviricetes</taxon>
        <taxon>Petitvirales</taxon>
        <taxon>Microviridae</taxon>
    </lineage>
</organism>
<dbReference type="EMBL" id="OM869630">
    <property type="protein sequence ID" value="UPW41578.1"/>
    <property type="molecule type" value="Genomic_DNA"/>
</dbReference>
<evidence type="ECO:0000313" key="1">
    <source>
        <dbReference type="EMBL" id="UPW41578.1"/>
    </source>
</evidence>